<feature type="compositionally biased region" description="Low complexity" evidence="1">
    <location>
        <begin position="264"/>
        <end position="280"/>
    </location>
</feature>
<name>A0ABR3R4P4_9PLEO</name>
<proteinExistence type="predicted"/>
<accession>A0ABR3R4P4</accession>
<dbReference type="SUPFAM" id="SSF50729">
    <property type="entry name" value="PH domain-like"/>
    <property type="match status" value="1"/>
</dbReference>
<dbReference type="InterPro" id="IPR011993">
    <property type="entry name" value="PH-like_dom_sf"/>
</dbReference>
<dbReference type="InterPro" id="IPR040345">
    <property type="entry name" value="Mug56/Spo71"/>
</dbReference>
<gene>
    <name evidence="4" type="ORF">SLS59_006625</name>
</gene>
<evidence type="ECO:0000259" key="3">
    <source>
        <dbReference type="SMART" id="SM01316"/>
    </source>
</evidence>
<feature type="compositionally biased region" description="Acidic residues" evidence="1">
    <location>
        <begin position="159"/>
        <end position="177"/>
    </location>
</feature>
<feature type="compositionally biased region" description="Polar residues" evidence="1">
    <location>
        <begin position="96"/>
        <end position="106"/>
    </location>
</feature>
<protein>
    <recommendedName>
        <fullName evidence="6">PH domain-containing protein</fullName>
    </recommendedName>
</protein>
<dbReference type="Pfam" id="PF23207">
    <property type="entry name" value="PH_SPO71"/>
    <property type="match status" value="1"/>
</dbReference>
<dbReference type="SMART" id="SM00233">
    <property type="entry name" value="PH"/>
    <property type="match status" value="2"/>
</dbReference>
<feature type="domain" description="PH" evidence="2">
    <location>
        <begin position="673"/>
        <end position="887"/>
    </location>
</feature>
<evidence type="ECO:0000313" key="5">
    <source>
        <dbReference type="Proteomes" id="UP001521222"/>
    </source>
</evidence>
<dbReference type="Pfam" id="PF15407">
    <property type="entry name" value="Spo7_2_N"/>
    <property type="match status" value="1"/>
</dbReference>
<dbReference type="Pfam" id="PF15404">
    <property type="entry name" value="PH_4"/>
    <property type="match status" value="1"/>
</dbReference>
<dbReference type="Proteomes" id="UP001521222">
    <property type="component" value="Unassembled WGS sequence"/>
</dbReference>
<evidence type="ECO:0008006" key="6">
    <source>
        <dbReference type="Google" id="ProtNLM"/>
    </source>
</evidence>
<feature type="region of interest" description="Disordered" evidence="1">
    <location>
        <begin position="79"/>
        <end position="324"/>
    </location>
</feature>
<dbReference type="InterPro" id="IPR057379">
    <property type="entry name" value="PH_SPO71"/>
</dbReference>
<keyword evidence="5" id="KW-1185">Reference proteome</keyword>
<evidence type="ECO:0000259" key="2">
    <source>
        <dbReference type="SMART" id="SM00233"/>
    </source>
</evidence>
<dbReference type="InterPro" id="IPR001849">
    <property type="entry name" value="PH_domain"/>
</dbReference>
<evidence type="ECO:0000256" key="1">
    <source>
        <dbReference type="SAM" id="MobiDB-lite"/>
    </source>
</evidence>
<sequence length="1145" mass="128729">MPDLEQAPHSWHQQPDIANLSPESFTAQKLQHASPEHLYLTSRRFFIGPIPTAWLSKHRRDWYKHHLRINYSTRAATFSSDPREARQRRLSGADGPSSSALFQHSFPQPEELDAEEEEGAPNAETGGVNGDSAASSSTPPALQVPRGTAQKDDVVVGSEAEEFVDALSEPEDVDDEDLHVYTHQEEEFDPAKPQLPHRSSTKSFITASSMPNTADGDNEVESEEEDAETPRAEEPPQPQISGLQVPVNEGDPARSKSVGKQPLSAVTSRAGAAASTTGGAPSVDADSTSSLLRKADLNKAPAPADAEVPASSPPKGILARAKRRSTMGLFKTDTSNDTDRPTQDLTRKGSNLRNLVKFDIPEDSKRQAVHFKAKKAQMTIQRAGTKLRRKNIKDGLVVKMERMLVRVDAADEVPEDFDENVNQRVVSRVKDKWREYMIVCRHSHTEDADFLLQLYQTRVIPEIEQQGAGKRAAYEIPLGRKTSKVNLYSSLDKSIAVSMPGPRGTLIFIMQARTASNAVEWYTFLRNILGWRRASELQINIPDMSLSVRIANPFEKLEASQNQVQDADDTEEAILKTMQEEQAVAQSLIQQCLDQLDDAPEWAAVLEAWTKEQRIGLAWKRYDRLEWIHGANERKMYGTIAMLKSHDLELRPKTHYPTTAVTRKKHKTLTEPVPVEGFLIRLTGQQGRAKRLGLMYHKQLYFASHDQYLVFSRPTKATPPPPPRLPTSNNSAVPTPQAIQDNTPDNWAVNPFPVQDNQIEWLREGHSGTPETRRLHDVDAADEAGRKEQNLLHCDGYVNMAEIAKVRKARLGASPVDEEIEPGSDVDFDEDADLDDDRGEDGATHDIDIERTFELVMKNGLIIRLQAADKARRKEWIKHLRALAKYWKHRTASDITLYKSTRSRNLSALNIDEEGEAHIGQFARKWEVTQSFASPQLYNMCGIACCRSIHMSGMLYRKPRIHAPFTRCSVILAAGTLLIFRDVLRNRVGKQLSHIHHERIANLDLRDCYIYSGLLTESDLLYQNQTFDANKPGHHALPRIYLEDGWTSTDEDVMTTFVIWHGKAKSWFRAEEGAGGAGEQQRKEGKRTKLKRVAKLGSKGRSVVFRARSRAERDHWVLAIQNEIERVQERGSDFRIEETANGGTK</sequence>
<dbReference type="PANTHER" id="PTHR28076">
    <property type="entry name" value="SPORULATION-SPECIFIC PROTEIN 71"/>
    <property type="match status" value="1"/>
</dbReference>
<organism evidence="4 5">
    <name type="scientific">Nothophoma quercina</name>
    <dbReference type="NCBI Taxonomy" id="749835"/>
    <lineage>
        <taxon>Eukaryota</taxon>
        <taxon>Fungi</taxon>
        <taxon>Dikarya</taxon>
        <taxon>Ascomycota</taxon>
        <taxon>Pezizomycotina</taxon>
        <taxon>Dothideomycetes</taxon>
        <taxon>Pleosporomycetidae</taxon>
        <taxon>Pleosporales</taxon>
        <taxon>Pleosporineae</taxon>
        <taxon>Didymellaceae</taxon>
        <taxon>Nothophoma</taxon>
    </lineage>
</organism>
<feature type="region of interest" description="Disordered" evidence="1">
    <location>
        <begin position="814"/>
        <end position="843"/>
    </location>
</feature>
<feature type="compositionally biased region" description="Polar residues" evidence="1">
    <location>
        <begin position="197"/>
        <end position="212"/>
    </location>
</feature>
<dbReference type="Gene3D" id="2.30.29.30">
    <property type="entry name" value="Pleckstrin-homology domain (PH domain)/Phosphotyrosine-binding domain (PTB)"/>
    <property type="match status" value="1"/>
</dbReference>
<feature type="compositionally biased region" description="Acidic residues" evidence="1">
    <location>
        <begin position="816"/>
        <end position="839"/>
    </location>
</feature>
<feature type="domain" description="PH" evidence="2">
    <location>
        <begin position="949"/>
        <end position="1127"/>
    </location>
</feature>
<feature type="compositionally biased region" description="Acidic residues" evidence="1">
    <location>
        <begin position="216"/>
        <end position="227"/>
    </location>
</feature>
<dbReference type="InterPro" id="IPR029217">
    <property type="entry name" value="Spo7_2_N"/>
</dbReference>
<dbReference type="EMBL" id="JAKIXB020000021">
    <property type="protein sequence ID" value="KAL1599173.1"/>
    <property type="molecule type" value="Genomic_DNA"/>
</dbReference>
<dbReference type="InterPro" id="IPR039486">
    <property type="entry name" value="Mug56/Spo71_PH"/>
</dbReference>
<comment type="caution">
    <text evidence="4">The sequence shown here is derived from an EMBL/GenBank/DDBJ whole genome shotgun (WGS) entry which is preliminary data.</text>
</comment>
<reference evidence="4 5" key="1">
    <citation type="submission" date="2024-02" db="EMBL/GenBank/DDBJ databases">
        <title>De novo assembly and annotation of 12 fungi associated with fruit tree decline syndrome in Ontario, Canada.</title>
        <authorList>
            <person name="Sulman M."/>
            <person name="Ellouze W."/>
            <person name="Ilyukhin E."/>
        </authorList>
    </citation>
    <scope>NUCLEOTIDE SEQUENCE [LARGE SCALE GENOMIC DNA]</scope>
    <source>
        <strain evidence="4 5">M97-236</strain>
    </source>
</reference>
<dbReference type="PANTHER" id="PTHR28076:SF1">
    <property type="entry name" value="PROSPORE MEMBRANE ADAPTER PROTEIN SPO71"/>
    <property type="match status" value="1"/>
</dbReference>
<feature type="compositionally biased region" description="Acidic residues" evidence="1">
    <location>
        <begin position="110"/>
        <end position="119"/>
    </location>
</feature>
<dbReference type="SMART" id="SM01316">
    <property type="entry name" value="Spo7_2_N"/>
    <property type="match status" value="1"/>
</dbReference>
<evidence type="ECO:0000313" key="4">
    <source>
        <dbReference type="EMBL" id="KAL1599173.1"/>
    </source>
</evidence>
<feature type="domain" description="Sporulation-specific protein 71 N-terminal" evidence="3">
    <location>
        <begin position="16"/>
        <end position="81"/>
    </location>
</feature>